<sequence length="358" mass="39321">MKRRSFLKTVSGTVGAGALVAAGIDREAAAEKPLIAPAATPSVVKGMPQRVLGKTGLNVSTVTFPGLALVREEQDACNEAIHSSFERGINYFDVAPAYGNGDCEIKMGIGLQGLERDDYVLSCKTKMRDKAGARLELDRSLERLKTDYFDLYQFHCFIDPEEVAEVLAPGGAMETVLEAQKAGQIKHIGFSAHTTKSALRALRHFDFDTAMFAINFVEYYTIGFGKPVLELAQEKGTAVIGMKTLGNGRWPKGVEKTRKWWYRTVETDEQVRMALQFTLSLQPVATAIPPSWLDLVDKAIDQAKGLTPATDEDFAKAQKLSEGCESVFHQVEQSVAQNTGQREFYADSPHEGPPCMFS</sequence>
<proteinExistence type="predicted"/>
<dbReference type="InterPro" id="IPR053135">
    <property type="entry name" value="AKR2_Oxidoreductase"/>
</dbReference>
<feature type="domain" description="NADP-dependent oxidoreductase" evidence="1">
    <location>
        <begin position="76"/>
        <end position="258"/>
    </location>
</feature>
<dbReference type="OrthoDB" id="9773828at2"/>
<reference evidence="2 3" key="1">
    <citation type="submission" date="2019-02" db="EMBL/GenBank/DDBJ databases">
        <title>Deep-cultivation of Planctomycetes and their phenomic and genomic characterization uncovers novel biology.</title>
        <authorList>
            <person name="Wiegand S."/>
            <person name="Jogler M."/>
            <person name="Boedeker C."/>
            <person name="Pinto D."/>
            <person name="Vollmers J."/>
            <person name="Rivas-Marin E."/>
            <person name="Kohn T."/>
            <person name="Peeters S.H."/>
            <person name="Heuer A."/>
            <person name="Rast P."/>
            <person name="Oberbeckmann S."/>
            <person name="Bunk B."/>
            <person name="Jeske O."/>
            <person name="Meyerdierks A."/>
            <person name="Storesund J.E."/>
            <person name="Kallscheuer N."/>
            <person name="Luecker S."/>
            <person name="Lage O.M."/>
            <person name="Pohl T."/>
            <person name="Merkel B.J."/>
            <person name="Hornburger P."/>
            <person name="Mueller R.-W."/>
            <person name="Bruemmer F."/>
            <person name="Labrenz M."/>
            <person name="Spormann A.M."/>
            <person name="Op Den Camp H."/>
            <person name="Overmann J."/>
            <person name="Amann R."/>
            <person name="Jetten M.S.M."/>
            <person name="Mascher T."/>
            <person name="Medema M.H."/>
            <person name="Devos D.P."/>
            <person name="Kaster A.-K."/>
            <person name="Ovreas L."/>
            <person name="Rohde M."/>
            <person name="Galperin M.Y."/>
            <person name="Jogler C."/>
        </authorList>
    </citation>
    <scope>NUCLEOTIDE SEQUENCE [LARGE SCALE GENOMIC DNA]</scope>
    <source>
        <strain evidence="2 3">Poly41</strain>
    </source>
</reference>
<dbReference type="InterPro" id="IPR036812">
    <property type="entry name" value="NAD(P)_OxRdtase_dom_sf"/>
</dbReference>
<protein>
    <submittedName>
        <fullName evidence="2">General stress protein 69</fullName>
        <ecNumber evidence="2">1.1.1.-</ecNumber>
    </submittedName>
</protein>
<dbReference type="InterPro" id="IPR006311">
    <property type="entry name" value="TAT_signal"/>
</dbReference>
<dbReference type="PANTHER" id="PTHR43312">
    <property type="entry name" value="D-THREO-ALDOSE 1-DEHYDROGENASE"/>
    <property type="match status" value="1"/>
</dbReference>
<evidence type="ECO:0000259" key="1">
    <source>
        <dbReference type="Pfam" id="PF00248"/>
    </source>
</evidence>
<dbReference type="InterPro" id="IPR023210">
    <property type="entry name" value="NADP_OxRdtase_dom"/>
</dbReference>
<dbReference type="AlphaFoldDB" id="A0A5C6E0U7"/>
<dbReference type="GO" id="GO:0016491">
    <property type="term" value="F:oxidoreductase activity"/>
    <property type="evidence" value="ECO:0007669"/>
    <property type="project" value="UniProtKB-KW"/>
</dbReference>
<evidence type="ECO:0000313" key="2">
    <source>
        <dbReference type="EMBL" id="TWU40966.1"/>
    </source>
</evidence>
<accession>A0A5C6E0U7</accession>
<name>A0A5C6E0U7_9BACT</name>
<dbReference type="EC" id="1.1.1.-" evidence="2"/>
<dbReference type="Proteomes" id="UP000319143">
    <property type="component" value="Unassembled WGS sequence"/>
</dbReference>
<dbReference type="Gene3D" id="3.20.20.100">
    <property type="entry name" value="NADP-dependent oxidoreductase domain"/>
    <property type="match status" value="1"/>
</dbReference>
<comment type="caution">
    <text evidence="2">The sequence shown here is derived from an EMBL/GenBank/DDBJ whole genome shotgun (WGS) entry which is preliminary data.</text>
</comment>
<evidence type="ECO:0000313" key="3">
    <source>
        <dbReference type="Proteomes" id="UP000319143"/>
    </source>
</evidence>
<dbReference type="SUPFAM" id="SSF51430">
    <property type="entry name" value="NAD(P)-linked oxidoreductase"/>
    <property type="match status" value="1"/>
</dbReference>
<dbReference type="Pfam" id="PF00248">
    <property type="entry name" value="Aldo_ket_red"/>
    <property type="match status" value="1"/>
</dbReference>
<keyword evidence="2" id="KW-0560">Oxidoreductase</keyword>
<dbReference type="PROSITE" id="PS51318">
    <property type="entry name" value="TAT"/>
    <property type="match status" value="1"/>
</dbReference>
<dbReference type="EMBL" id="SJPV01000002">
    <property type="protein sequence ID" value="TWU40966.1"/>
    <property type="molecule type" value="Genomic_DNA"/>
</dbReference>
<organism evidence="2 3">
    <name type="scientific">Novipirellula artificiosorum</name>
    <dbReference type="NCBI Taxonomy" id="2528016"/>
    <lineage>
        <taxon>Bacteria</taxon>
        <taxon>Pseudomonadati</taxon>
        <taxon>Planctomycetota</taxon>
        <taxon>Planctomycetia</taxon>
        <taxon>Pirellulales</taxon>
        <taxon>Pirellulaceae</taxon>
        <taxon>Novipirellula</taxon>
    </lineage>
</organism>
<gene>
    <name evidence="2" type="primary">yhdN_3</name>
    <name evidence="2" type="ORF">Poly41_18010</name>
</gene>
<dbReference type="PANTHER" id="PTHR43312:SF1">
    <property type="entry name" value="NADP-DEPENDENT OXIDOREDUCTASE DOMAIN-CONTAINING PROTEIN"/>
    <property type="match status" value="1"/>
</dbReference>
<keyword evidence="3" id="KW-1185">Reference proteome</keyword>
<dbReference type="CDD" id="cd19100">
    <property type="entry name" value="AKR_unchar"/>
    <property type="match status" value="1"/>
</dbReference>
<dbReference type="RefSeq" id="WP_146525479.1">
    <property type="nucleotide sequence ID" value="NZ_SJPV01000002.1"/>
</dbReference>